<dbReference type="InterPro" id="IPR008183">
    <property type="entry name" value="Aldose_1/G6P_1-epimerase"/>
</dbReference>
<dbReference type="InterPro" id="IPR011013">
    <property type="entry name" value="Gal_mutarotase_sf_dom"/>
</dbReference>
<accession>A0AA37WIS0</accession>
<comment type="caution">
    <text evidence="6">The sequence shown here is derived from an EMBL/GenBank/DDBJ whole genome shotgun (WGS) entry which is preliminary data.</text>
</comment>
<dbReference type="RefSeq" id="WP_284216022.1">
    <property type="nucleotide sequence ID" value="NZ_BSOT01000005.1"/>
</dbReference>
<feature type="active site" evidence="5">
    <location>
        <position position="164"/>
    </location>
</feature>
<dbReference type="EC" id="5.1.3.15" evidence="4"/>
<dbReference type="Gene3D" id="2.70.98.10">
    <property type="match status" value="1"/>
</dbReference>
<dbReference type="GO" id="GO:0005975">
    <property type="term" value="P:carbohydrate metabolic process"/>
    <property type="evidence" value="ECO:0007669"/>
    <property type="project" value="InterPro"/>
</dbReference>
<feature type="active site" evidence="5">
    <location>
        <position position="271"/>
    </location>
</feature>
<evidence type="ECO:0000313" key="6">
    <source>
        <dbReference type="EMBL" id="GLR69709.1"/>
    </source>
</evidence>
<sequence>MNFTDYKSVSVITYKNTPCIQIKNANAEALLSLFGGHLLSFTPTSVNENILWLSEEAIFDEKTAIRGGVPICWPWFANLRSGDDIPAHGFVRSQAWQLIAIEEKSDAAEITETTLTLQPETLSLYNTSAHLTVRLVVTISKDCKISLISSNTGNTPISITQALHSYFNVKDITTAQIDGVTSNYYDKVVDTHGNTPSLPYKFESETDRIHVAEVDTSTNSQTVTIRSHNNFDINIGQSGHDSIIVWNPYIDKSKSMKDMADNGYETMLCIEAGNTEGTIVDAHSSVEISQWFSAKTR</sequence>
<evidence type="ECO:0000256" key="5">
    <source>
        <dbReference type="PIRSR" id="PIRSR016020-1"/>
    </source>
</evidence>
<evidence type="ECO:0000256" key="3">
    <source>
        <dbReference type="ARBA" id="ARBA00023235"/>
    </source>
</evidence>
<dbReference type="PANTHER" id="PTHR11122:SF13">
    <property type="entry name" value="GLUCOSE-6-PHOSPHATE 1-EPIMERASE"/>
    <property type="match status" value="1"/>
</dbReference>
<dbReference type="InterPro" id="IPR014718">
    <property type="entry name" value="GH-type_carb-bd"/>
</dbReference>
<dbReference type="CDD" id="cd09020">
    <property type="entry name" value="D-hex-6-P-epi_like"/>
    <property type="match status" value="1"/>
</dbReference>
<reference evidence="6" key="1">
    <citation type="journal article" date="2014" name="Int. J. Syst. Evol. Microbiol.">
        <title>Complete genome sequence of Corynebacterium casei LMG S-19264T (=DSM 44701T), isolated from a smear-ripened cheese.</title>
        <authorList>
            <consortium name="US DOE Joint Genome Institute (JGI-PGF)"/>
            <person name="Walter F."/>
            <person name="Albersmeier A."/>
            <person name="Kalinowski J."/>
            <person name="Ruckert C."/>
        </authorList>
    </citation>
    <scope>NUCLEOTIDE SEQUENCE</scope>
    <source>
        <strain evidence="6">NBRC 110023</strain>
    </source>
</reference>
<proteinExistence type="inferred from homology"/>
<dbReference type="PIRSF" id="PIRSF016020">
    <property type="entry name" value="PHexose_mutarotase"/>
    <property type="match status" value="1"/>
</dbReference>
<dbReference type="EMBL" id="BSOT01000005">
    <property type="protein sequence ID" value="GLR69709.1"/>
    <property type="molecule type" value="Genomic_DNA"/>
</dbReference>
<evidence type="ECO:0000256" key="4">
    <source>
        <dbReference type="PIRNR" id="PIRNR016020"/>
    </source>
</evidence>
<keyword evidence="7" id="KW-1185">Reference proteome</keyword>
<evidence type="ECO:0000256" key="1">
    <source>
        <dbReference type="ARBA" id="ARBA00001096"/>
    </source>
</evidence>
<comment type="similarity">
    <text evidence="2 4">Belongs to the glucose-6-phosphate 1-epimerase family.</text>
</comment>
<evidence type="ECO:0000313" key="7">
    <source>
        <dbReference type="Proteomes" id="UP001156601"/>
    </source>
</evidence>
<dbReference type="GO" id="GO:0047938">
    <property type="term" value="F:glucose-6-phosphate 1-epimerase activity"/>
    <property type="evidence" value="ECO:0007669"/>
    <property type="project" value="UniProtKB-UniRule"/>
</dbReference>
<dbReference type="Proteomes" id="UP001156601">
    <property type="component" value="Unassembled WGS sequence"/>
</dbReference>
<protein>
    <recommendedName>
        <fullName evidence="4">Putative glucose-6-phosphate 1-epimerase</fullName>
        <ecNumber evidence="4">5.1.3.15</ecNumber>
    </recommendedName>
</protein>
<name>A0AA37WIS0_9ALTE</name>
<reference evidence="6" key="2">
    <citation type="submission" date="2023-01" db="EMBL/GenBank/DDBJ databases">
        <title>Draft genome sequence of Agaribacter marinus strain NBRC 110023.</title>
        <authorList>
            <person name="Sun Q."/>
            <person name="Mori K."/>
        </authorList>
    </citation>
    <scope>NUCLEOTIDE SEQUENCE</scope>
    <source>
        <strain evidence="6">NBRC 110023</strain>
    </source>
</reference>
<organism evidence="6 7">
    <name type="scientific">Agaribacter marinus</name>
    <dbReference type="NCBI Taxonomy" id="1431249"/>
    <lineage>
        <taxon>Bacteria</taxon>
        <taxon>Pseudomonadati</taxon>
        <taxon>Pseudomonadota</taxon>
        <taxon>Gammaproteobacteria</taxon>
        <taxon>Alteromonadales</taxon>
        <taxon>Alteromonadaceae</taxon>
        <taxon>Agaribacter</taxon>
    </lineage>
</organism>
<dbReference type="PANTHER" id="PTHR11122">
    <property type="entry name" value="APOSPORY-ASSOCIATED PROTEIN C-RELATED"/>
    <property type="match status" value="1"/>
</dbReference>
<dbReference type="InterPro" id="IPR025532">
    <property type="entry name" value="G6P_1-epimerase"/>
</dbReference>
<dbReference type="Pfam" id="PF01263">
    <property type="entry name" value="Aldose_epim"/>
    <property type="match status" value="1"/>
</dbReference>
<comment type="catalytic activity">
    <reaction evidence="1">
        <text>alpha-D-glucose 6-phosphate = beta-D-glucose 6-phosphate</text>
        <dbReference type="Rhea" id="RHEA:16249"/>
        <dbReference type="ChEBI" id="CHEBI:58225"/>
        <dbReference type="ChEBI" id="CHEBI:58247"/>
        <dbReference type="EC" id="5.1.3.15"/>
    </reaction>
</comment>
<dbReference type="GO" id="GO:0030246">
    <property type="term" value="F:carbohydrate binding"/>
    <property type="evidence" value="ECO:0007669"/>
    <property type="project" value="UniProtKB-UniRule"/>
</dbReference>
<dbReference type="AlphaFoldDB" id="A0AA37WIS0"/>
<evidence type="ECO:0000256" key="2">
    <source>
        <dbReference type="ARBA" id="ARBA00005866"/>
    </source>
</evidence>
<gene>
    <name evidence="6" type="ORF">GCM10007852_06170</name>
</gene>
<keyword evidence="3 4" id="KW-0413">Isomerase</keyword>
<dbReference type="SUPFAM" id="SSF74650">
    <property type="entry name" value="Galactose mutarotase-like"/>
    <property type="match status" value="1"/>
</dbReference>